<reference evidence="3 4" key="1">
    <citation type="submission" date="2024-09" db="EMBL/GenBank/DDBJ databases">
        <title>T2T genomes of carrot and Alternaria dauci and their utility for understanding host-pathogen interaction during carrot leaf blight disease.</title>
        <authorList>
            <person name="Liu W."/>
            <person name="Xu S."/>
            <person name="Ou C."/>
            <person name="Liu X."/>
            <person name="Zhuang F."/>
            <person name="Deng X.W."/>
        </authorList>
    </citation>
    <scope>NUCLEOTIDE SEQUENCE [LARGE SCALE GENOMIC DNA]</scope>
    <source>
        <strain evidence="3 4">A2016</strain>
    </source>
</reference>
<dbReference type="Proteomes" id="UP001578633">
    <property type="component" value="Chromosome 9"/>
</dbReference>
<evidence type="ECO:0000313" key="4">
    <source>
        <dbReference type="Proteomes" id="UP001578633"/>
    </source>
</evidence>
<dbReference type="EMBL" id="JBHGVX010000009">
    <property type="protein sequence ID" value="KAL1792952.1"/>
    <property type="molecule type" value="Genomic_DNA"/>
</dbReference>
<comment type="caution">
    <text evidence="3">The sequence shown here is derived from an EMBL/GenBank/DDBJ whole genome shotgun (WGS) entry which is preliminary data.</text>
</comment>
<keyword evidence="2" id="KW-0134">Cell wall</keyword>
<name>A0ABR3U8U7_9PLEO</name>
<keyword evidence="2" id="KW-0964">Secreted</keyword>
<dbReference type="CDD" id="cd23507">
    <property type="entry name" value="hydrophobin_I"/>
    <property type="match status" value="1"/>
</dbReference>
<keyword evidence="1 2" id="KW-1015">Disulfide bond</keyword>
<keyword evidence="2" id="KW-0732">Signal</keyword>
<evidence type="ECO:0000256" key="1">
    <source>
        <dbReference type="ARBA" id="ARBA00023157"/>
    </source>
</evidence>
<dbReference type="GeneID" id="96089781"/>
<sequence length="119" mass="12421">MFTNFIILMVAAFAAFAAALPTNLAHSSSASNIERQDSCGANSTAHCCNDETTEALTHHDSFTDLLELKNLLGQCSDITVAVIGGAVPIKNMCKQTAVCCGDMEQAGVVNVGCTPLNVN</sequence>
<feature type="chain" id="PRO_5044966463" description="Hydrophobin" evidence="2">
    <location>
        <begin position="20"/>
        <end position="119"/>
    </location>
</feature>
<dbReference type="InterPro" id="IPR001338">
    <property type="entry name" value="Class_I_Hydrophobin"/>
</dbReference>
<feature type="signal peptide" evidence="2">
    <location>
        <begin position="1"/>
        <end position="19"/>
    </location>
</feature>
<organism evidence="3 4">
    <name type="scientific">Alternaria dauci</name>
    <dbReference type="NCBI Taxonomy" id="48095"/>
    <lineage>
        <taxon>Eukaryota</taxon>
        <taxon>Fungi</taxon>
        <taxon>Dikarya</taxon>
        <taxon>Ascomycota</taxon>
        <taxon>Pezizomycotina</taxon>
        <taxon>Dothideomycetes</taxon>
        <taxon>Pleosporomycetidae</taxon>
        <taxon>Pleosporales</taxon>
        <taxon>Pleosporineae</taxon>
        <taxon>Pleosporaceae</taxon>
        <taxon>Alternaria</taxon>
        <taxon>Alternaria sect. Porri</taxon>
    </lineage>
</organism>
<evidence type="ECO:0000313" key="3">
    <source>
        <dbReference type="EMBL" id="KAL1792952.1"/>
    </source>
</evidence>
<evidence type="ECO:0000256" key="2">
    <source>
        <dbReference type="RuleBase" id="RU365009"/>
    </source>
</evidence>
<dbReference type="Pfam" id="PF01185">
    <property type="entry name" value="Hydrophobin"/>
    <property type="match status" value="1"/>
</dbReference>
<dbReference type="RefSeq" id="XP_069303536.1">
    <property type="nucleotide sequence ID" value="XM_069455656.1"/>
</dbReference>
<comment type="subcellular location">
    <subcellularLocation>
        <location evidence="2">Secreted</location>
        <location evidence="2">Cell wall</location>
    </subcellularLocation>
</comment>
<dbReference type="SMART" id="SM00075">
    <property type="entry name" value="HYDRO"/>
    <property type="match status" value="1"/>
</dbReference>
<accession>A0ABR3U8U7</accession>
<protein>
    <recommendedName>
        <fullName evidence="2">Hydrophobin</fullName>
    </recommendedName>
</protein>
<keyword evidence="4" id="KW-1185">Reference proteome</keyword>
<comment type="similarity">
    <text evidence="2">Belongs to the fungal hydrophobin family.</text>
</comment>
<gene>
    <name evidence="3" type="ORF">ACET3X_009459</name>
</gene>
<proteinExistence type="inferred from homology"/>